<proteinExistence type="predicted"/>
<organism evidence="1 2">
    <name type="scientific">Parascaris equorum</name>
    <name type="common">Equine roundworm</name>
    <dbReference type="NCBI Taxonomy" id="6256"/>
    <lineage>
        <taxon>Eukaryota</taxon>
        <taxon>Metazoa</taxon>
        <taxon>Ecdysozoa</taxon>
        <taxon>Nematoda</taxon>
        <taxon>Chromadorea</taxon>
        <taxon>Rhabditida</taxon>
        <taxon>Spirurina</taxon>
        <taxon>Ascaridomorpha</taxon>
        <taxon>Ascaridoidea</taxon>
        <taxon>Ascarididae</taxon>
        <taxon>Parascaris</taxon>
    </lineage>
</organism>
<dbReference type="Proteomes" id="UP000887564">
    <property type="component" value="Unplaced"/>
</dbReference>
<evidence type="ECO:0000313" key="2">
    <source>
        <dbReference type="WBParaSite" id="PEQ_0000016501-mRNA-1"/>
    </source>
</evidence>
<sequence length="38" mass="4234">MVQPSVRQEAAFEAEQELSSCGYKEIPRSDTAFNGIPF</sequence>
<name>A0A914R0M1_PAREQ</name>
<reference evidence="2" key="1">
    <citation type="submission" date="2022-11" db="UniProtKB">
        <authorList>
            <consortium name="WormBaseParasite"/>
        </authorList>
    </citation>
    <scope>IDENTIFICATION</scope>
</reference>
<dbReference type="AlphaFoldDB" id="A0A914R0M1"/>
<accession>A0A914R0M1</accession>
<protein>
    <submittedName>
        <fullName evidence="2">Uncharacterized protein</fullName>
    </submittedName>
</protein>
<evidence type="ECO:0000313" key="1">
    <source>
        <dbReference type="Proteomes" id="UP000887564"/>
    </source>
</evidence>
<dbReference type="WBParaSite" id="PEQ_0000016501-mRNA-1">
    <property type="protein sequence ID" value="PEQ_0000016501-mRNA-1"/>
    <property type="gene ID" value="PEQ_0000016501"/>
</dbReference>
<keyword evidence="1" id="KW-1185">Reference proteome</keyword>